<organism evidence="1">
    <name type="scientific">Tetraselmis sp. GSL018</name>
    <dbReference type="NCBI Taxonomy" id="582737"/>
    <lineage>
        <taxon>Eukaryota</taxon>
        <taxon>Viridiplantae</taxon>
        <taxon>Chlorophyta</taxon>
        <taxon>core chlorophytes</taxon>
        <taxon>Chlorodendrophyceae</taxon>
        <taxon>Chlorodendrales</taxon>
        <taxon>Chlorodendraceae</taxon>
        <taxon>Tetraselmis</taxon>
    </lineage>
</organism>
<reference evidence="1" key="1">
    <citation type="submission" date="2014-05" db="EMBL/GenBank/DDBJ databases">
        <title>The transcriptome of the halophilic microalga Tetraselmis sp. GSL018 isolated from the Great Salt Lake, Utah.</title>
        <authorList>
            <person name="Jinkerson R.E."/>
            <person name="D'Adamo S."/>
            <person name="Posewitz M.C."/>
        </authorList>
    </citation>
    <scope>NUCLEOTIDE SEQUENCE</scope>
    <source>
        <strain evidence="1">GSL018</strain>
    </source>
</reference>
<sequence length="75" mass="9081">ATSAFSLRKRIHKYSFSPLRAEVNAVSKEQKHFMLRALCIRHIKKKRLYIDAVQNKFFERMGWLMLGYLMVWDFE</sequence>
<protein>
    <submittedName>
        <fullName evidence="1">Uncharacterized protein</fullName>
    </submittedName>
</protein>
<name>A0A061RA26_9CHLO</name>
<accession>A0A061RA26</accession>
<dbReference type="AlphaFoldDB" id="A0A061RA26"/>
<feature type="non-terminal residue" evidence="1">
    <location>
        <position position="1"/>
    </location>
</feature>
<gene>
    <name evidence="1" type="ORF">TSPGSL018_10969</name>
</gene>
<proteinExistence type="predicted"/>
<evidence type="ECO:0000313" key="1">
    <source>
        <dbReference type="EMBL" id="JAC67515.1"/>
    </source>
</evidence>
<dbReference type="EMBL" id="GBEZ01018981">
    <property type="protein sequence ID" value="JAC67515.1"/>
    <property type="molecule type" value="Transcribed_RNA"/>
</dbReference>